<comment type="caution">
    <text evidence="2">The sequence shown here is derived from an EMBL/GenBank/DDBJ whole genome shotgun (WGS) entry which is preliminary data.</text>
</comment>
<gene>
    <name evidence="2" type="ORF">LZA78_10435</name>
</gene>
<evidence type="ECO:0000256" key="1">
    <source>
        <dbReference type="SAM" id="Phobius"/>
    </source>
</evidence>
<feature type="transmembrane region" description="Helical" evidence="1">
    <location>
        <begin position="108"/>
        <end position="131"/>
    </location>
</feature>
<accession>A0ABS8YVM6</accession>
<name>A0ABS8YVM6_9RHOB</name>
<reference evidence="2 3" key="1">
    <citation type="submission" date="2021-12" db="EMBL/GenBank/DDBJ databases">
        <title>Sinirhodobacter sp. WL0062 is a bacterium isolated from seawater.</title>
        <authorList>
            <person name="Wang L."/>
            <person name="He W."/>
            <person name="Zhang D.-F."/>
        </authorList>
    </citation>
    <scope>NUCLEOTIDE SEQUENCE [LARGE SCALE GENOMIC DNA]</scope>
    <source>
        <strain evidence="2 3">WL0062</strain>
    </source>
</reference>
<proteinExistence type="predicted"/>
<organism evidence="2 3">
    <name type="scientific">Rhodobacter flavimaris</name>
    <dbReference type="NCBI Taxonomy" id="2907145"/>
    <lineage>
        <taxon>Bacteria</taxon>
        <taxon>Pseudomonadati</taxon>
        <taxon>Pseudomonadota</taxon>
        <taxon>Alphaproteobacteria</taxon>
        <taxon>Rhodobacterales</taxon>
        <taxon>Rhodobacter group</taxon>
        <taxon>Rhodobacter</taxon>
    </lineage>
</organism>
<keyword evidence="1" id="KW-1133">Transmembrane helix</keyword>
<keyword evidence="1" id="KW-0812">Transmembrane</keyword>
<keyword evidence="3" id="KW-1185">Reference proteome</keyword>
<dbReference type="EMBL" id="JAJUOS010000007">
    <property type="protein sequence ID" value="MCE5973899.1"/>
    <property type="molecule type" value="Genomic_DNA"/>
</dbReference>
<dbReference type="RefSeq" id="WP_233676874.1">
    <property type="nucleotide sequence ID" value="NZ_JAJUOS010000007.1"/>
</dbReference>
<sequence length="337" mass="35711">MTALPQYERLEAPGIWRESPEAQRQEVIVSFGDATLVIADDRSVTALAHWSLPALVRRNPGKLPAIYAPSDELGEELEIDDETMVEAIERVHSILESRRPHPGRLRGWLTGGTLALAGLLAVFWLPGALIAQAARVAPQAKRVEIGHQVLAELTTLTGMPCSTGQGRRALNALSARLAGPEEIVVLPQALKGARRLPGKVVVIGRDTISGLDTPEVAAGHIIAAELASAGEDPLLSLLEWAGAGAAFRLLTTGDLPDSALRGYGQVLLANPPATPDTDLLLKAFAQVGVSSTPYAYSLDPSGESVLAVIEADPFKGAPAPRPVLDDAQWIALREICD</sequence>
<evidence type="ECO:0000313" key="2">
    <source>
        <dbReference type="EMBL" id="MCE5973899.1"/>
    </source>
</evidence>
<protein>
    <submittedName>
        <fullName evidence="2">Uncharacterized protein</fullName>
    </submittedName>
</protein>
<keyword evidence="1" id="KW-0472">Membrane</keyword>
<evidence type="ECO:0000313" key="3">
    <source>
        <dbReference type="Proteomes" id="UP001521181"/>
    </source>
</evidence>
<dbReference type="Proteomes" id="UP001521181">
    <property type="component" value="Unassembled WGS sequence"/>
</dbReference>